<name>A0ACB8V1X4_9EURO</name>
<organism evidence="1">
    <name type="scientific">Ophidiomyces ophidiicola</name>
    <dbReference type="NCBI Taxonomy" id="1387563"/>
    <lineage>
        <taxon>Eukaryota</taxon>
        <taxon>Fungi</taxon>
        <taxon>Dikarya</taxon>
        <taxon>Ascomycota</taxon>
        <taxon>Pezizomycotina</taxon>
        <taxon>Eurotiomycetes</taxon>
        <taxon>Eurotiomycetidae</taxon>
        <taxon>Onygenales</taxon>
        <taxon>Onygenaceae</taxon>
        <taxon>Ophidiomyces</taxon>
    </lineage>
</organism>
<accession>A0ACB8V1X4</accession>
<evidence type="ECO:0000313" key="1">
    <source>
        <dbReference type="EMBL" id="KAI2390838.1"/>
    </source>
</evidence>
<reference evidence="1" key="1">
    <citation type="journal article" date="2022" name="bioRxiv">
        <title>Population genetic analysis of Ophidiomyces ophidiicola, the causative agent of snake fungal disease, indicates recent introductions to the USA.</title>
        <authorList>
            <person name="Ladner J.T."/>
            <person name="Palmer J.M."/>
            <person name="Ettinger C.L."/>
            <person name="Stajich J.E."/>
            <person name="Farrell T.M."/>
            <person name="Glorioso B.M."/>
            <person name="Lawson B."/>
            <person name="Price S.J."/>
            <person name="Stengle A.G."/>
            <person name="Grear D.A."/>
            <person name="Lorch J.M."/>
        </authorList>
    </citation>
    <scope>NUCLEOTIDE SEQUENCE</scope>
    <source>
        <strain evidence="1">NWHC 24266-5</strain>
    </source>
</reference>
<dbReference type="EMBL" id="JALBCA010000015">
    <property type="protein sequence ID" value="KAI2390838.1"/>
    <property type="molecule type" value="Genomic_DNA"/>
</dbReference>
<proteinExistence type="predicted"/>
<gene>
    <name evidence="1" type="ORF">LOY88_001425</name>
</gene>
<protein>
    <submittedName>
        <fullName evidence="1">Uncharacterized protein</fullName>
    </submittedName>
</protein>
<comment type="caution">
    <text evidence="1">The sequence shown here is derived from an EMBL/GenBank/DDBJ whole genome shotgun (WGS) entry which is preliminary data.</text>
</comment>
<sequence length="633" mass="72113">MPHVPTCTCRKNSEEVTKKERSNRGLLVRNVPAAKGLALSETVATKLCLDALEGSKRQPLEFPKCPTHGVDSTCLPYQVFEALDNGLFRGVLKDQVYLTWSNLDSITHGMTSKPGVRDTRITIRLSNILQNKAFLKRILPCLIHQMIHAYFLVCCDSQAESGPSRSYGHGLGFSTLLYRTMEVHPPEPVETSSEYIRELRIDCERRLPEVKYHERRVAKSKKETFCAWTGNSMPGKAPCWEHIPKTHYLHTVKSEKSSFTPILRTRYHLASQDFVELHYANYAIPFPKKQLASFASLKSQVSKENALLKISANSQPIFFAFYQFLLNQDYPPEIVKITTPYVTATTSCGPPSISTFQADDPAYLLKDIQMFTLGSQLAFSELRNKALEKLYLLSEMHSDPMAVLEEIYNKGISNEEDLRVLRKWVQDFLSKQPENTENTNLSILKQSGLWKDRFTGLRAKSKLFDLDCSKTEEDLLLGKAIRALGSDGQEKSKKVNETKKPVDLSLNELGDLSKIYPDVYAKLVETYEARRKDKEEKENEKKEKEKDKDKDKDKDNDKDKGKQKEKDVRNSKDEGTLLCVSKCAHCQYGLLLENDSPYVAHTSFRQPGYFEGAYATQRPAAHTMPYYPVAPRF</sequence>